<accession>A0A5B8LN54</accession>
<evidence type="ECO:0000256" key="1">
    <source>
        <dbReference type="ARBA" id="ARBA00022679"/>
    </source>
</evidence>
<dbReference type="GO" id="GO:0016740">
    <property type="term" value="F:transferase activity"/>
    <property type="evidence" value="ECO:0007669"/>
    <property type="project" value="UniProtKB-KW"/>
</dbReference>
<dbReference type="KEGG" id="dea:FPZ08_01285"/>
<dbReference type="SUPFAM" id="SSF89796">
    <property type="entry name" value="CoA-transferase family III (CaiB/BaiF)"/>
    <property type="match status" value="2"/>
</dbReference>
<dbReference type="Gene3D" id="3.30.1540.10">
    <property type="entry name" value="formyl-coa transferase, domain 3"/>
    <property type="match status" value="2"/>
</dbReference>
<protein>
    <submittedName>
        <fullName evidence="2">CoA transferase</fullName>
    </submittedName>
</protein>
<dbReference type="EMBL" id="CP042304">
    <property type="protein sequence ID" value="QDZ09496.1"/>
    <property type="molecule type" value="Genomic_DNA"/>
</dbReference>
<name>A0A5B8LN54_9HYPH</name>
<dbReference type="InterPro" id="IPR050509">
    <property type="entry name" value="CoA-transferase_III"/>
</dbReference>
<dbReference type="OrthoDB" id="5720311at2"/>
<keyword evidence="3" id="KW-1185">Reference proteome</keyword>
<dbReference type="Pfam" id="PF02515">
    <property type="entry name" value="CoA_transf_3"/>
    <property type="match status" value="2"/>
</dbReference>
<sequence length="788" mass="84890">MQRTERPLAGLIVVDLMNGSLAAIGRTLAELGAEVVLVETASSARPGAEDRRRQIEFAVGNVGKQSVVVDLDTPRGRASLDALIARADILIEDASPAAEVQLDLNDIRDRYQTLTVLSVSDFGRDNVFSGYQATDPVLHALSSELARSGIKGRIPLLPPGQLAYATAATQATFAVLLAYYNRLRTGWGDWLDFSALDGVSQALDPGFGIGGSATQGGRPSDMPRDRPPRGQLYPIIDCADGKVRICVLSPRQWQSLHRLMGSPEAFADPAFGNTKVRRESEALNEAIAAHFATMTRKELEIAGETFGVPIGAVLSLEEAVVTEHMQARETLTTVADGFGGTIQLTNGALEINGVRMGPPKHVSARGADSVKIGGKPLGAHRQGPKPGKRPLEGIRVLDLGVIVVGAEQGRLLADYGADVIKVEAKAFPDGGRQTLNGEPLSMGFAAGHRNKRSLGLNLKSEEGRKLFLRLAEKADVILSNFKAGTLESLGLGYDVVSQINPEIIMVDSSAFGPTGPWSRRMGYGPLVRANAGLTDLWRYPDDPESYSDSVTIYPDHTAARVGVVAILAMLIARLGHGRGGRVSIAQAEIMLNQMSEQIALVGEGLPLEPADAPWGVFPCKGDDEWCVITVRNDADWQALNAVTGWSKVLGDTRLATREGRHVHREHIEAALRQWLADKTPHEAMAILQQAGVPAAAMFRVHDLMEQFYFGQRSFLRSETHPHIPGSYLVERHSIVSHDLAEPPMGAAPLMGQHTTEVVRDWLRLTGAETDRLVAAGVLEPIEQPVAAE</sequence>
<proteinExistence type="predicted"/>
<dbReference type="AlphaFoldDB" id="A0A5B8LN54"/>
<dbReference type="InterPro" id="IPR044855">
    <property type="entry name" value="CoA-Trfase_III_dom3_sf"/>
</dbReference>
<dbReference type="PANTHER" id="PTHR48228">
    <property type="entry name" value="SUCCINYL-COA--D-CITRAMALATE COA-TRANSFERASE"/>
    <property type="match status" value="1"/>
</dbReference>
<dbReference type="InterPro" id="IPR003673">
    <property type="entry name" value="CoA-Trfase_fam_III"/>
</dbReference>
<dbReference type="Gene3D" id="3.40.50.10540">
    <property type="entry name" value="Crotonobetainyl-coa:carnitine coa-transferase, domain 1"/>
    <property type="match status" value="2"/>
</dbReference>
<dbReference type="RefSeq" id="WP_146288307.1">
    <property type="nucleotide sequence ID" value="NZ_CP042304.1"/>
</dbReference>
<keyword evidence="1 2" id="KW-0808">Transferase</keyword>
<dbReference type="PANTHER" id="PTHR48228:SF6">
    <property type="entry name" value="L-CARNITINE COA-TRANSFERASE"/>
    <property type="match status" value="1"/>
</dbReference>
<dbReference type="Proteomes" id="UP000315364">
    <property type="component" value="Chromosome"/>
</dbReference>
<organism evidence="2 3">
    <name type="scientific">Devosia ginsengisoli</name>
    <dbReference type="NCBI Taxonomy" id="400770"/>
    <lineage>
        <taxon>Bacteria</taxon>
        <taxon>Pseudomonadati</taxon>
        <taxon>Pseudomonadota</taxon>
        <taxon>Alphaproteobacteria</taxon>
        <taxon>Hyphomicrobiales</taxon>
        <taxon>Devosiaceae</taxon>
        <taxon>Devosia</taxon>
    </lineage>
</organism>
<evidence type="ECO:0000313" key="3">
    <source>
        <dbReference type="Proteomes" id="UP000315364"/>
    </source>
</evidence>
<gene>
    <name evidence="2" type="ORF">FPZ08_01285</name>
</gene>
<dbReference type="InterPro" id="IPR023606">
    <property type="entry name" value="CoA-Trfase_III_dom_1_sf"/>
</dbReference>
<evidence type="ECO:0000313" key="2">
    <source>
        <dbReference type="EMBL" id="QDZ09496.1"/>
    </source>
</evidence>
<reference evidence="2 3" key="1">
    <citation type="submission" date="2019-07" db="EMBL/GenBank/DDBJ databases">
        <title>Full genome sequence of Devosia sp. Gsoil 520.</title>
        <authorList>
            <person name="Im W.-T."/>
        </authorList>
    </citation>
    <scope>NUCLEOTIDE SEQUENCE [LARGE SCALE GENOMIC DNA]</scope>
    <source>
        <strain evidence="2 3">Gsoil 520</strain>
    </source>
</reference>